<proteinExistence type="predicted"/>
<accession>A0A2M8DKY5</accession>
<reference evidence="3" key="1">
    <citation type="submission" date="2017-09" db="EMBL/GenBank/DDBJ databases">
        <title>Depth-based differentiation of microbial function through sediment-hosted aquifers and enrichment of novel symbionts in the deep terrestrial subsurface.</title>
        <authorList>
            <person name="Probst A.J."/>
            <person name="Ladd B."/>
            <person name="Jarett J.K."/>
            <person name="Geller-Mcgrath D.E."/>
            <person name="Sieber C.M.K."/>
            <person name="Emerson J.B."/>
            <person name="Anantharaman K."/>
            <person name="Thomas B.C."/>
            <person name="Malmstrom R."/>
            <person name="Stieglmeier M."/>
            <person name="Klingl A."/>
            <person name="Woyke T."/>
            <person name="Ryan C.M."/>
            <person name="Banfield J.F."/>
        </authorList>
    </citation>
    <scope>NUCLEOTIDE SEQUENCE [LARGE SCALE GENOMIC DNA]</scope>
</reference>
<dbReference type="EMBL" id="PFTC01000053">
    <property type="protein sequence ID" value="PJB98311.1"/>
    <property type="molecule type" value="Genomic_DNA"/>
</dbReference>
<dbReference type="SUPFAM" id="SSF54060">
    <property type="entry name" value="His-Me finger endonucleases"/>
    <property type="match status" value="1"/>
</dbReference>
<name>A0A2M8DKY5_9BACT</name>
<dbReference type="InterPro" id="IPR003615">
    <property type="entry name" value="HNH_nuc"/>
</dbReference>
<organism evidence="2 3">
    <name type="scientific">Candidatus Nealsonbacteria bacterium CG_4_9_14_0_8_um_filter_36_17</name>
    <dbReference type="NCBI Taxonomy" id="1974693"/>
    <lineage>
        <taxon>Bacteria</taxon>
        <taxon>Candidatus Nealsoniibacteriota</taxon>
    </lineage>
</organism>
<dbReference type="Proteomes" id="UP000230097">
    <property type="component" value="Unassembled WGS sequence"/>
</dbReference>
<protein>
    <recommendedName>
        <fullName evidence="1">HNH nuclease domain-containing protein</fullName>
    </recommendedName>
</protein>
<sequence length="152" mass="18219">MSKSTRDLKIKEFITQGISYKEIGRKFGITKQGIGKIKERKFPEITFMRKEQNGRISRGMRNSKLLKRKKSKVKRWKDQKGYIYISKNGQTKPEHRLVIEKFLNRPLQEWEIIHHRNGIKNDNRIENLQIVLKKSHHGKVRCPYCSREFLIK</sequence>
<gene>
    <name evidence="2" type="ORF">CO078_02210</name>
</gene>
<dbReference type="AlphaFoldDB" id="A0A2M8DKY5"/>
<dbReference type="Pfam" id="PF13392">
    <property type="entry name" value="HNH_3"/>
    <property type="match status" value="1"/>
</dbReference>
<comment type="caution">
    <text evidence="2">The sequence shown here is derived from an EMBL/GenBank/DDBJ whole genome shotgun (WGS) entry which is preliminary data.</text>
</comment>
<evidence type="ECO:0000313" key="3">
    <source>
        <dbReference type="Proteomes" id="UP000230097"/>
    </source>
</evidence>
<dbReference type="Gene3D" id="3.90.75.20">
    <property type="match status" value="1"/>
</dbReference>
<evidence type="ECO:0000259" key="1">
    <source>
        <dbReference type="Pfam" id="PF13392"/>
    </source>
</evidence>
<evidence type="ECO:0000313" key="2">
    <source>
        <dbReference type="EMBL" id="PJB98311.1"/>
    </source>
</evidence>
<dbReference type="InterPro" id="IPR044925">
    <property type="entry name" value="His-Me_finger_sf"/>
</dbReference>
<feature type="domain" description="HNH nuclease" evidence="1">
    <location>
        <begin position="95"/>
        <end position="136"/>
    </location>
</feature>